<sequence>MRFALPLVSLLFTAGPTLAGPTDAPPKAEAPAAAPALRFAWPTPSRVTVTERALKKGKRAVMRYDAVLSARQGGGYELKLDNFQFLEMEGRDVTKGEQPPGLKAATALASAIPTLVLSSDGQVEDLVGFEETMERSLALVPEEQGMREQIRKVLAQPAMVQAMKQKAGDFWNAWVGAWTGLDLAAGQERSGTVPMQLPSGSVDSVMTVRHRGPDADRKGAVRLELETVLEGEPFRKAMAGMVAQMAQGASAPGKAPPDFDAMLKSARRVSTVEVVTDGATLRPYSVRTAHVTKLQVEDEVREEREEHEYSFAWPERKAGKRR</sequence>
<organism evidence="3 4">
    <name type="scientific">Archangium minus</name>
    <dbReference type="NCBI Taxonomy" id="83450"/>
    <lineage>
        <taxon>Bacteria</taxon>
        <taxon>Pseudomonadati</taxon>
        <taxon>Myxococcota</taxon>
        <taxon>Myxococcia</taxon>
        <taxon>Myxococcales</taxon>
        <taxon>Cystobacterineae</taxon>
        <taxon>Archangiaceae</taxon>
        <taxon>Archangium</taxon>
    </lineage>
</organism>
<evidence type="ECO:0008006" key="5">
    <source>
        <dbReference type="Google" id="ProtNLM"/>
    </source>
</evidence>
<dbReference type="EMBL" id="CP043494">
    <property type="protein sequence ID" value="WNG42846.1"/>
    <property type="molecule type" value="Genomic_DNA"/>
</dbReference>
<dbReference type="RefSeq" id="WP_395812984.1">
    <property type="nucleotide sequence ID" value="NZ_CP043494.1"/>
</dbReference>
<keyword evidence="4" id="KW-1185">Reference proteome</keyword>
<reference evidence="3 4" key="1">
    <citation type="submission" date="2019-08" db="EMBL/GenBank/DDBJ databases">
        <title>Archangium and Cystobacter genomes.</title>
        <authorList>
            <person name="Chen I.-C.K."/>
            <person name="Wielgoss S."/>
        </authorList>
    </citation>
    <scope>NUCLEOTIDE SEQUENCE [LARGE SCALE GENOMIC DNA]</scope>
    <source>
        <strain evidence="3 4">Cbm 6</strain>
    </source>
</reference>
<gene>
    <name evidence="3" type="ORF">F0U60_01105</name>
</gene>
<accession>A0ABY9WPE6</accession>
<evidence type="ECO:0000313" key="3">
    <source>
        <dbReference type="EMBL" id="WNG42846.1"/>
    </source>
</evidence>
<feature type="signal peptide" evidence="2">
    <location>
        <begin position="1"/>
        <end position="19"/>
    </location>
</feature>
<evidence type="ECO:0000313" key="4">
    <source>
        <dbReference type="Proteomes" id="UP001611383"/>
    </source>
</evidence>
<evidence type="ECO:0000256" key="2">
    <source>
        <dbReference type="SAM" id="SignalP"/>
    </source>
</evidence>
<keyword evidence="2" id="KW-0732">Signal</keyword>
<evidence type="ECO:0000256" key="1">
    <source>
        <dbReference type="SAM" id="MobiDB-lite"/>
    </source>
</evidence>
<dbReference type="Proteomes" id="UP001611383">
    <property type="component" value="Chromosome"/>
</dbReference>
<proteinExistence type="predicted"/>
<protein>
    <recommendedName>
        <fullName evidence="5">DUF4412 domain-containing protein</fullName>
    </recommendedName>
</protein>
<feature type="region of interest" description="Disordered" evidence="1">
    <location>
        <begin position="301"/>
        <end position="322"/>
    </location>
</feature>
<name>A0ABY9WPE6_9BACT</name>
<feature type="chain" id="PRO_5046212627" description="DUF4412 domain-containing protein" evidence="2">
    <location>
        <begin position="20"/>
        <end position="322"/>
    </location>
</feature>